<dbReference type="PANTHER" id="PTHR10908">
    <property type="entry name" value="SEROTONIN N-ACETYLTRANSFERASE"/>
    <property type="match status" value="1"/>
</dbReference>
<keyword evidence="2" id="KW-0012">Acyltransferase</keyword>
<name>A0A2A5RMU7_9LACT</name>
<dbReference type="InterPro" id="IPR051635">
    <property type="entry name" value="SNAT-like"/>
</dbReference>
<proteinExistence type="predicted"/>
<dbReference type="STRING" id="1291764.GCA_001311235_00855"/>
<evidence type="ECO:0000313" key="5">
    <source>
        <dbReference type="Proteomes" id="UP000218181"/>
    </source>
</evidence>
<dbReference type="Pfam" id="PF00583">
    <property type="entry name" value="Acetyltransf_1"/>
    <property type="match status" value="1"/>
</dbReference>
<dbReference type="SUPFAM" id="SSF55729">
    <property type="entry name" value="Acyl-CoA N-acyltransferases (Nat)"/>
    <property type="match status" value="1"/>
</dbReference>
<evidence type="ECO:0000259" key="3">
    <source>
        <dbReference type="PROSITE" id="PS51186"/>
    </source>
</evidence>
<dbReference type="InterPro" id="IPR000182">
    <property type="entry name" value="GNAT_dom"/>
</dbReference>
<dbReference type="EMBL" id="JXJU01000003">
    <property type="protein sequence ID" value="PCS00650.1"/>
    <property type="molecule type" value="Genomic_DNA"/>
</dbReference>
<feature type="domain" description="N-acetyltransferase" evidence="3">
    <location>
        <begin position="4"/>
        <end position="167"/>
    </location>
</feature>
<dbReference type="InterPro" id="IPR016181">
    <property type="entry name" value="Acyl_CoA_acyltransferase"/>
</dbReference>
<dbReference type="AlphaFoldDB" id="A0A2A5RMU7"/>
<dbReference type="GO" id="GO:0008080">
    <property type="term" value="F:N-acetyltransferase activity"/>
    <property type="evidence" value="ECO:0007669"/>
    <property type="project" value="UniProtKB-ARBA"/>
</dbReference>
<dbReference type="PANTHER" id="PTHR10908:SF0">
    <property type="entry name" value="SEROTONIN N-ACETYLTRANSFERASE"/>
    <property type="match status" value="1"/>
</dbReference>
<keyword evidence="1 4" id="KW-0808">Transferase</keyword>
<organism evidence="4 5">
    <name type="scientific">Lactococcus fujiensis JCM 16395</name>
    <dbReference type="NCBI Taxonomy" id="1291764"/>
    <lineage>
        <taxon>Bacteria</taxon>
        <taxon>Bacillati</taxon>
        <taxon>Bacillota</taxon>
        <taxon>Bacilli</taxon>
        <taxon>Lactobacillales</taxon>
        <taxon>Streptococcaceae</taxon>
        <taxon>Lactococcus</taxon>
    </lineage>
</organism>
<evidence type="ECO:0000256" key="2">
    <source>
        <dbReference type="ARBA" id="ARBA00023315"/>
    </source>
</evidence>
<evidence type="ECO:0000256" key="1">
    <source>
        <dbReference type="ARBA" id="ARBA00022679"/>
    </source>
</evidence>
<sequence length="168" mass="19004">MTKIILDFAKPNDIDDIMTVETPCFTAAEASSRASMIQRIELISDTFIVARDLDQNGRVVGMIVGPTSSNHYITDDLFVHSEKNKSTDKVQTIITLAVLADYRKHGIAQKLLEKMAEIDRENGREIISLTCLESLIPYYEKHGFVNEGRSESKLAGETWYNMIFDLKK</sequence>
<comment type="caution">
    <text evidence="4">The sequence shown here is derived from an EMBL/GenBank/DDBJ whole genome shotgun (WGS) entry which is preliminary data.</text>
</comment>
<dbReference type="OrthoDB" id="9800962at2"/>
<dbReference type="Proteomes" id="UP000218181">
    <property type="component" value="Unassembled WGS sequence"/>
</dbReference>
<gene>
    <name evidence="4" type="ORF">RT41_GL001032</name>
</gene>
<dbReference type="Gene3D" id="3.40.630.30">
    <property type="match status" value="1"/>
</dbReference>
<accession>A0A2A5RMU7</accession>
<dbReference type="RefSeq" id="WP_096817432.1">
    <property type="nucleotide sequence ID" value="NZ_JXJU01000003.1"/>
</dbReference>
<protein>
    <submittedName>
        <fullName evidence="4">GNAT family acetyltransferase</fullName>
    </submittedName>
</protein>
<keyword evidence="5" id="KW-1185">Reference proteome</keyword>
<dbReference type="CDD" id="cd04301">
    <property type="entry name" value="NAT_SF"/>
    <property type="match status" value="1"/>
</dbReference>
<reference evidence="4 5" key="1">
    <citation type="submission" date="2014-12" db="EMBL/GenBank/DDBJ databases">
        <title>Draft genome sequences of 10 type strains of Lactococcus.</title>
        <authorList>
            <person name="Sun Z."/>
            <person name="Zhong Z."/>
            <person name="Liu W."/>
            <person name="Zhang W."/>
            <person name="Zhang H."/>
        </authorList>
    </citation>
    <scope>NUCLEOTIDE SEQUENCE [LARGE SCALE GENOMIC DNA]</scope>
    <source>
        <strain evidence="4 5">JCM 16395</strain>
    </source>
</reference>
<dbReference type="PROSITE" id="PS51186">
    <property type="entry name" value="GNAT"/>
    <property type="match status" value="1"/>
</dbReference>
<evidence type="ECO:0000313" key="4">
    <source>
        <dbReference type="EMBL" id="PCS00650.1"/>
    </source>
</evidence>